<keyword evidence="1" id="KW-0547">Nucleotide-binding</keyword>
<organism evidence="1 2">
    <name type="scientific">Miniphocaeibacter halophilus</name>
    <dbReference type="NCBI Taxonomy" id="2931922"/>
    <lineage>
        <taxon>Bacteria</taxon>
        <taxon>Bacillati</taxon>
        <taxon>Bacillota</taxon>
        <taxon>Tissierellia</taxon>
        <taxon>Tissierellales</taxon>
        <taxon>Peptoniphilaceae</taxon>
        <taxon>Miniphocaeibacter</taxon>
    </lineage>
</organism>
<keyword evidence="1" id="KW-0067">ATP-binding</keyword>
<accession>A0AC61MQP6</accession>
<dbReference type="EMBL" id="CP066744">
    <property type="protein sequence ID" value="QQK07274.1"/>
    <property type="molecule type" value="Genomic_DNA"/>
</dbReference>
<keyword evidence="2" id="KW-1185">Reference proteome</keyword>
<evidence type="ECO:0000313" key="2">
    <source>
        <dbReference type="Proteomes" id="UP000595814"/>
    </source>
</evidence>
<name>A0AC61MQP6_9FIRM</name>
<reference evidence="1 2" key="1">
    <citation type="journal article" date="2022" name="Int. J. Syst. Evol. Microbiol.">
        <title>Miniphocaeibacter halophilus sp. nov., an ammonium-tolerant acetate-producing bacterium isolated from a biogas system.</title>
        <authorList>
            <person name="Schnurer A."/>
            <person name="Singh A."/>
            <person name="Bi S."/>
            <person name="Qiao W."/>
            <person name="Westerholm M."/>
        </authorList>
    </citation>
    <scope>NUCLEOTIDE SEQUENCE [LARGE SCALE GENOMIC DNA]</scope>
    <source>
        <strain evidence="1 2">AMB_01</strain>
    </source>
</reference>
<protein>
    <submittedName>
        <fullName evidence="1">ABC transporter ATP-binding protein</fullName>
    </submittedName>
</protein>
<dbReference type="Proteomes" id="UP000595814">
    <property type="component" value="Chromosome"/>
</dbReference>
<gene>
    <name evidence="1" type="ORF">JFY71_08085</name>
</gene>
<evidence type="ECO:0000313" key="1">
    <source>
        <dbReference type="EMBL" id="QQK07274.1"/>
    </source>
</evidence>
<proteinExistence type="predicted"/>
<sequence length="597" mass="66727">MNSMKRLFVYLKPYRFKFASSVFFNILYTFTRTSQPFIIGLAISQLAKDVTSGNEINFKYIFYIIIALTITSALDALGDFLSNYLLSDVVQSSMKDMRKEINQKINLLPVSYFDSHKQGDLLNRITTDVDAIGNALQQGLLRIFSSILILLFSVVFMFIRSPLFAIIAVAIFPICIGIYKIIYRKSQPLFTELQNSLGDLNAYTTEHLAAYEVIQLFGQEQEVIKGFKKINKKIDLVGFKSNLMASVTNPLLSHIIHIAYIGLFVVMAITILGEPLAIGGFVLASSIDVGGLQSFVQYIWQAGSPIQDITQLSNTFQAAIASLNRVFEFLDEENEVQENLPLPIDTSSVKGDIDFEHLSFGYSKDKLLMKDININVKSGDTIAIVGSTGAGKTTLINLLMRFYDLDGGSITIDGVNMNKFTKEQFRSMFGLVLQDPWLYYDTIANNIRFGKLDATDDEVVEAAKVANVYHYINTLPHGFNTILNEESSNISQGQKQLITIARAIVKNPKILILDEATSSVDTRLEVLIQKAMVNAMEGRTSFVIAHRLSTIRDADLILVMSNGSIVEQGTHKELLEKDGIYKDLYESQFANGHVEDN</sequence>